<dbReference type="STRING" id="126957.T1J5Z0"/>
<evidence type="ECO:0000313" key="18">
    <source>
        <dbReference type="Proteomes" id="UP000014500"/>
    </source>
</evidence>
<feature type="compositionally biased region" description="Polar residues" evidence="14">
    <location>
        <begin position="750"/>
        <end position="779"/>
    </location>
</feature>
<dbReference type="PANTHER" id="PTHR10336:SF149">
    <property type="entry name" value="1-PHOSPHATIDYLINOSITOL 4,5-BISPHOSPHATE PHOSPHODIESTERASE CLASSES I AND II"/>
    <property type="match status" value="1"/>
</dbReference>
<feature type="domain" description="PI-PLC Y-box" evidence="16">
    <location>
        <begin position="445"/>
        <end position="561"/>
    </location>
</feature>
<comment type="cofactor">
    <cofactor evidence="11">
        <name>Ca(2+)</name>
        <dbReference type="ChEBI" id="CHEBI:29108"/>
    </cofactor>
    <text evidence="11">Binds 1 Ca(2+) ion per subunit.</text>
</comment>
<organism evidence="17 18">
    <name type="scientific">Strigamia maritima</name>
    <name type="common">European centipede</name>
    <name type="synonym">Geophilus maritimus</name>
    <dbReference type="NCBI Taxonomy" id="126957"/>
    <lineage>
        <taxon>Eukaryota</taxon>
        <taxon>Metazoa</taxon>
        <taxon>Ecdysozoa</taxon>
        <taxon>Arthropoda</taxon>
        <taxon>Myriapoda</taxon>
        <taxon>Chilopoda</taxon>
        <taxon>Pleurostigmophora</taxon>
        <taxon>Geophilomorpha</taxon>
        <taxon>Linotaeniidae</taxon>
        <taxon>Strigamia</taxon>
    </lineage>
</organism>
<comment type="subcellular location">
    <subcellularLocation>
        <location evidence="1">Cytoplasm</location>
    </subcellularLocation>
</comment>
<dbReference type="Gene3D" id="3.20.20.190">
    <property type="entry name" value="Phosphatidylinositol (PI) phosphodiesterase"/>
    <property type="match status" value="1"/>
</dbReference>
<dbReference type="SUPFAM" id="SSF69989">
    <property type="entry name" value="C-terminal domain of PLC-beta"/>
    <property type="match status" value="1"/>
</dbReference>
<dbReference type="Gene3D" id="2.60.40.150">
    <property type="entry name" value="C2 domain"/>
    <property type="match status" value="1"/>
</dbReference>
<dbReference type="InterPro" id="IPR011992">
    <property type="entry name" value="EF-hand-dom_pair"/>
</dbReference>
<dbReference type="SMART" id="SM00148">
    <property type="entry name" value="PLCXc"/>
    <property type="match status" value="1"/>
</dbReference>
<evidence type="ECO:0000259" key="16">
    <source>
        <dbReference type="PROSITE" id="PS50008"/>
    </source>
</evidence>
<evidence type="ECO:0000313" key="17">
    <source>
        <dbReference type="EnsemblMetazoa" id="SMAR009052-PA"/>
    </source>
</evidence>
<reference evidence="18" key="1">
    <citation type="submission" date="2011-05" db="EMBL/GenBank/DDBJ databases">
        <authorList>
            <person name="Richards S.R."/>
            <person name="Qu J."/>
            <person name="Jiang H."/>
            <person name="Jhangiani S.N."/>
            <person name="Agravi P."/>
            <person name="Goodspeed R."/>
            <person name="Gross S."/>
            <person name="Mandapat C."/>
            <person name="Jackson L."/>
            <person name="Mathew T."/>
            <person name="Pu L."/>
            <person name="Thornton R."/>
            <person name="Saada N."/>
            <person name="Wilczek-Boney K.B."/>
            <person name="Lee S."/>
            <person name="Kovar C."/>
            <person name="Wu Y."/>
            <person name="Scherer S.E."/>
            <person name="Worley K.C."/>
            <person name="Muzny D.M."/>
            <person name="Gibbs R."/>
        </authorList>
    </citation>
    <scope>NUCLEOTIDE SEQUENCE</scope>
    <source>
        <strain evidence="18">Brora</strain>
    </source>
</reference>
<feature type="compositionally biased region" description="Basic and acidic residues" evidence="14">
    <location>
        <begin position="369"/>
        <end position="385"/>
    </location>
</feature>
<evidence type="ECO:0000256" key="5">
    <source>
        <dbReference type="ARBA" id="ARBA00022837"/>
    </source>
</evidence>
<feature type="compositionally biased region" description="Polar residues" evidence="14">
    <location>
        <begin position="430"/>
        <end position="439"/>
    </location>
</feature>
<dbReference type="GO" id="GO:0004435">
    <property type="term" value="F:phosphatidylinositol-4,5-bisphosphate phospholipase C activity"/>
    <property type="evidence" value="ECO:0007669"/>
    <property type="project" value="UniProtKB-UniRule"/>
</dbReference>
<dbReference type="InterPro" id="IPR035892">
    <property type="entry name" value="C2_domain_sf"/>
</dbReference>
<dbReference type="SMART" id="SM00149">
    <property type="entry name" value="PLCYc"/>
    <property type="match status" value="1"/>
</dbReference>
<dbReference type="EnsemblMetazoa" id="SMAR009052-RA">
    <property type="protein sequence ID" value="SMAR009052-PA"/>
    <property type="gene ID" value="SMAR009052"/>
</dbReference>
<feature type="active site" evidence="10">
    <location>
        <position position="204"/>
    </location>
</feature>
<dbReference type="InterPro" id="IPR014815">
    <property type="entry name" value="PLC-beta_C"/>
</dbReference>
<dbReference type="SMART" id="SM00239">
    <property type="entry name" value="C2"/>
    <property type="match status" value="1"/>
</dbReference>
<dbReference type="InterPro" id="IPR042531">
    <property type="entry name" value="PLC-beta_C_sf"/>
</dbReference>
<evidence type="ECO:0000256" key="6">
    <source>
        <dbReference type="ARBA" id="ARBA00022963"/>
    </source>
</evidence>
<dbReference type="GO" id="GO:0046488">
    <property type="term" value="P:phosphatidylinositol metabolic process"/>
    <property type="evidence" value="ECO:0007669"/>
    <property type="project" value="TreeGrafter"/>
</dbReference>
<comment type="catalytic activity">
    <reaction evidence="9 12">
        <text>a 1,2-diacyl-sn-glycero-3-phospho-(1D-myo-inositol-4,5-bisphosphate) + H2O = 1D-myo-inositol 1,4,5-trisphosphate + a 1,2-diacyl-sn-glycerol + H(+)</text>
        <dbReference type="Rhea" id="RHEA:33179"/>
        <dbReference type="ChEBI" id="CHEBI:15377"/>
        <dbReference type="ChEBI" id="CHEBI:15378"/>
        <dbReference type="ChEBI" id="CHEBI:17815"/>
        <dbReference type="ChEBI" id="CHEBI:58456"/>
        <dbReference type="ChEBI" id="CHEBI:203600"/>
        <dbReference type="EC" id="3.1.4.11"/>
    </reaction>
</comment>
<reference evidence="17" key="2">
    <citation type="submission" date="2015-02" db="UniProtKB">
        <authorList>
            <consortium name="EnsemblMetazoa"/>
        </authorList>
    </citation>
    <scope>IDENTIFICATION</scope>
</reference>
<feature type="region of interest" description="Disordered" evidence="14">
    <location>
        <begin position="738"/>
        <end position="829"/>
    </location>
</feature>
<dbReference type="Pfam" id="PF09279">
    <property type="entry name" value="EF-hand_like"/>
    <property type="match status" value="1"/>
</dbReference>
<evidence type="ECO:0000256" key="1">
    <source>
        <dbReference type="ARBA" id="ARBA00004496"/>
    </source>
</evidence>
<dbReference type="PRINTS" id="PR00390">
    <property type="entry name" value="PHPHLIPASEC"/>
</dbReference>
<feature type="binding site" evidence="11">
    <location>
        <position position="234"/>
    </location>
    <ligand>
        <name>Ca(2+)</name>
        <dbReference type="ChEBI" id="CHEBI:29108"/>
    </ligand>
</feature>
<dbReference type="Proteomes" id="UP000014500">
    <property type="component" value="Unassembled WGS sequence"/>
</dbReference>
<dbReference type="Pfam" id="PF00387">
    <property type="entry name" value="PI-PLC-Y"/>
    <property type="match status" value="1"/>
</dbReference>
<dbReference type="Gene3D" id="2.30.29.240">
    <property type="match status" value="1"/>
</dbReference>
<evidence type="ECO:0000256" key="13">
    <source>
        <dbReference type="SAM" id="Coils"/>
    </source>
</evidence>
<dbReference type="PROSITE" id="PS50004">
    <property type="entry name" value="C2"/>
    <property type="match status" value="1"/>
</dbReference>
<dbReference type="HOGENOM" id="CLU_002738_2_0_1"/>
<dbReference type="GO" id="GO:0016042">
    <property type="term" value="P:lipid catabolic process"/>
    <property type="evidence" value="ECO:0007669"/>
    <property type="project" value="UniProtKB-KW"/>
</dbReference>
<dbReference type="PhylomeDB" id="T1J5Z0"/>
<dbReference type="Gene3D" id="1.10.238.10">
    <property type="entry name" value="EF-hand"/>
    <property type="match status" value="1"/>
</dbReference>
<dbReference type="eggNOG" id="KOG1265">
    <property type="taxonomic scope" value="Eukaryota"/>
</dbReference>
<dbReference type="InterPro" id="IPR016280">
    <property type="entry name" value="PLC-beta"/>
</dbReference>
<feature type="binding site" evidence="11">
    <location>
        <position position="236"/>
    </location>
    <ligand>
        <name>Ca(2+)</name>
        <dbReference type="ChEBI" id="CHEBI:29108"/>
    </ligand>
</feature>
<feature type="coiled-coil region" evidence="13">
    <location>
        <begin position="843"/>
        <end position="877"/>
    </location>
</feature>
<dbReference type="FunFam" id="2.60.40.150:FF:000008">
    <property type="entry name" value="1-phosphatidylinositol 4,5-bisphosphate phosphodiesterase"/>
    <property type="match status" value="1"/>
</dbReference>
<proteinExistence type="predicted"/>
<dbReference type="PANTHER" id="PTHR10336">
    <property type="entry name" value="PHOSPHOINOSITIDE-SPECIFIC PHOSPHOLIPASE C FAMILY PROTEIN"/>
    <property type="match status" value="1"/>
</dbReference>
<dbReference type="SUPFAM" id="SSF49562">
    <property type="entry name" value="C2 domain (Calcium/lipid-binding domain, CaLB)"/>
    <property type="match status" value="1"/>
</dbReference>
<evidence type="ECO:0000256" key="9">
    <source>
        <dbReference type="PIRNR" id="PIRNR000956"/>
    </source>
</evidence>
<feature type="binding site" evidence="11">
    <location>
        <position position="205"/>
    </location>
    <ligand>
        <name>Ca(2+)</name>
        <dbReference type="ChEBI" id="CHEBI:29108"/>
    </ligand>
</feature>
<dbReference type="InterPro" id="IPR017946">
    <property type="entry name" value="PLC-like_Pdiesterase_TIM-brl"/>
</dbReference>
<evidence type="ECO:0000256" key="11">
    <source>
        <dbReference type="PIRSR" id="PIRSR000956-2"/>
    </source>
</evidence>
<feature type="active site" evidence="10">
    <location>
        <position position="251"/>
    </location>
</feature>
<dbReference type="InterPro" id="IPR000909">
    <property type="entry name" value="PLipase_C_PInositol-sp_X_dom"/>
</dbReference>
<dbReference type="InterPro" id="IPR015359">
    <property type="entry name" value="PLC_EF-hand-like"/>
</dbReference>
<dbReference type="PROSITE" id="PS50007">
    <property type="entry name" value="PIPLC_X_DOMAIN"/>
    <property type="match status" value="1"/>
</dbReference>
<dbReference type="CDD" id="cd08591">
    <property type="entry name" value="PI-PLCc_beta"/>
    <property type="match status" value="1"/>
</dbReference>
<dbReference type="Gene3D" id="1.20.1230.10">
    <property type="entry name" value="Phospholipase C beta, distal C-terminal domain"/>
    <property type="match status" value="1"/>
</dbReference>
<feature type="compositionally biased region" description="Acidic residues" evidence="14">
    <location>
        <begin position="408"/>
        <end position="420"/>
    </location>
</feature>
<evidence type="ECO:0000256" key="10">
    <source>
        <dbReference type="PIRSR" id="PIRSR000956-1"/>
    </source>
</evidence>
<dbReference type="InterPro" id="IPR001192">
    <property type="entry name" value="PI-PLC_fam"/>
</dbReference>
<dbReference type="GO" id="GO:0051209">
    <property type="term" value="P:release of sequestered calcium ion into cytosol"/>
    <property type="evidence" value="ECO:0007669"/>
    <property type="project" value="TreeGrafter"/>
</dbReference>
<dbReference type="InterPro" id="IPR000008">
    <property type="entry name" value="C2_dom"/>
</dbReference>
<dbReference type="EMBL" id="JH431869">
    <property type="status" value="NOT_ANNOTATED_CDS"/>
    <property type="molecule type" value="Genomic_DNA"/>
</dbReference>
<keyword evidence="18" id="KW-1185">Reference proteome</keyword>
<feature type="coiled-coil region" evidence="13">
    <location>
        <begin position="1039"/>
        <end position="1077"/>
    </location>
</feature>
<dbReference type="InterPro" id="IPR001711">
    <property type="entry name" value="PLipase_C_Pinositol-sp_Y"/>
</dbReference>
<keyword evidence="11" id="KW-0479">Metal-binding</keyword>
<keyword evidence="4 9" id="KW-0378">Hydrolase</keyword>
<dbReference type="GO" id="GO:0005509">
    <property type="term" value="F:calcium ion binding"/>
    <property type="evidence" value="ECO:0007669"/>
    <property type="project" value="UniProtKB-UniRule"/>
</dbReference>
<name>T1J5Z0_STRMM</name>
<evidence type="ECO:0000256" key="12">
    <source>
        <dbReference type="RuleBase" id="RU361133"/>
    </source>
</evidence>
<feature type="domain" description="C2" evidence="15">
    <location>
        <begin position="564"/>
        <end position="689"/>
    </location>
</feature>
<keyword evidence="6 9" id="KW-0442">Lipid degradation</keyword>
<evidence type="ECO:0000256" key="4">
    <source>
        <dbReference type="ARBA" id="ARBA00022801"/>
    </source>
</evidence>
<keyword evidence="2" id="KW-0963">Cytoplasm</keyword>
<keyword evidence="7 9" id="KW-0443">Lipid metabolism</keyword>
<dbReference type="Pfam" id="PF00388">
    <property type="entry name" value="PI-PLC-X"/>
    <property type="match status" value="1"/>
</dbReference>
<feature type="compositionally biased region" description="Low complexity" evidence="14">
    <location>
        <begin position="353"/>
        <end position="362"/>
    </location>
</feature>
<dbReference type="GO" id="GO:0048015">
    <property type="term" value="P:phosphatidylinositol-mediated signaling"/>
    <property type="evidence" value="ECO:0007669"/>
    <property type="project" value="TreeGrafter"/>
</dbReference>
<dbReference type="EC" id="3.1.4.11" evidence="9"/>
<keyword evidence="13" id="KW-0175">Coiled coil</keyword>
<accession>T1J5Z0</accession>
<dbReference type="PROSITE" id="PS50008">
    <property type="entry name" value="PIPLC_Y_DOMAIN"/>
    <property type="match status" value="1"/>
</dbReference>
<evidence type="ECO:0000259" key="15">
    <source>
        <dbReference type="PROSITE" id="PS50004"/>
    </source>
</evidence>
<protein>
    <recommendedName>
        <fullName evidence="9">1-phosphatidylinositol 4,5-bisphosphate phosphodiesterase</fullName>
        <ecNumber evidence="9">3.1.4.11</ecNumber>
    </recommendedName>
</protein>
<sequence length="1112" mass="124458">MPEPTSSFSNFKALAGSKALFITVMVALKLFKIKSVLKANVMKIFAQNRDDKKRVENALEQSGLPAAKTEHLNPSKFTFEDFQNFYRNLTVRQEVDRIFDRLCGGSKKKSNHLTAEQLVQFVNHEQRDPRLNEILYPYVTNPRARDIIMQYEPNKTLAAKGLLSADGFMRYLMSDDNAIVAPEKVDLNADMNQPLSHYFINSSHNTYLTGHQLTGKSSVEMYRQSLLSGCRCIELDCWNGRTSEEEPIITHGYTVVTEISFKEVAEAIADSAFKTSEYPVILSFENHCSAKQQAKMATYCAKLFGDCLLSEPFASHPLAPGIPLPSPNNLLRKIIVKNKKKHYHRGGEDKKLSTASAGAISISGGGSGDKPDAPRLQKTNSKDSGGEPALNGDELILASNGVLKDSDSSSETEDEDEGSCVDDQRDSAEQEQGTASQESEAGAELSALVNYIQPVHFHGFEVSEKRNRSYEISSFVETAATALLKEHPVEFVNYNKRQLSRIYPKGTRVDSSNYMPQVFWNAGCQLVALNFQSMDLALQLNLGIFEYNGRSGYLLKPDFMRRTDRKFDPFAESTVDGIIAGALHVKIISGQFLTDKRVGTYVEVETYGLPADTCRKKFRTKVVPANGINPVYDEEPFELNKVVLPELAVIRVAVYEEGGKLIGHRILPFVGLRPGFRHINLRNESGQPLMLPCIFVHIVVKDYVPDQLSGIADALANPIKYHSEKEKRAQQLSALTDDFDEDQTDRGPQGSPSTKSGGPQTPVKTVVQSNSSFEYSSSPKDGVGMLMMQQASSPGGLKRQDTGGKSGSPRTSVPPASGAKDSSSDPGGAAAEIAEIPIVAETLDKIKKESKIVQNVMTKLEKDLQALQKKHDKAVTREQEIKMQREEKLAQGSQEKKSTLAKTPSRLFKKLSKTNVDVAAQKSQGDEFSEVSVDQASKLQELQRSHSETLISLFRDLHKAELELREKYHEPLHNAYEKAMLASQASQMKELQVLQENEKTELMKRLDTVRADEIKTLKKFPRDKNELARMRREIRQRHIDQAVNEISKLNEIFKKKQKDLEAQHELIRLKLEEEKTKAFDKLQRDYESQCDQVAEECTISKNVLYDIQRILI</sequence>
<dbReference type="CDD" id="cd00275">
    <property type="entry name" value="C2_PLC_like"/>
    <property type="match status" value="1"/>
</dbReference>
<evidence type="ECO:0000256" key="14">
    <source>
        <dbReference type="SAM" id="MobiDB-lite"/>
    </source>
</evidence>
<evidence type="ECO:0000256" key="2">
    <source>
        <dbReference type="ARBA" id="ARBA00022490"/>
    </source>
</evidence>
<dbReference type="OMA" id="PIVFKKX"/>
<feature type="binding site" evidence="11">
    <location>
        <position position="285"/>
    </location>
    <ligand>
        <name>Ca(2+)</name>
        <dbReference type="ChEBI" id="CHEBI:29108"/>
    </ligand>
</feature>
<dbReference type="Pfam" id="PF08703">
    <property type="entry name" value="PLC-beta_C"/>
    <property type="match status" value="1"/>
</dbReference>
<evidence type="ECO:0000256" key="8">
    <source>
        <dbReference type="ARBA" id="ARBA00023224"/>
    </source>
</evidence>
<keyword evidence="8 9" id="KW-0807">Transducer</keyword>
<dbReference type="AlphaFoldDB" id="T1J5Z0"/>
<dbReference type="FunFam" id="1.10.238.10:FF:000005">
    <property type="entry name" value="Phosphoinositide phospholipase C"/>
    <property type="match status" value="1"/>
</dbReference>
<keyword evidence="5 11" id="KW-0106">Calcium</keyword>
<evidence type="ECO:0000256" key="3">
    <source>
        <dbReference type="ARBA" id="ARBA00022553"/>
    </source>
</evidence>
<dbReference type="SUPFAM" id="SSF47473">
    <property type="entry name" value="EF-hand"/>
    <property type="match status" value="1"/>
</dbReference>
<dbReference type="SUPFAM" id="SSF51695">
    <property type="entry name" value="PLC-like phosphodiesterases"/>
    <property type="match status" value="1"/>
</dbReference>
<dbReference type="PIRSF" id="PIRSF000956">
    <property type="entry name" value="PLC-beta"/>
    <property type="match status" value="1"/>
</dbReference>
<evidence type="ECO:0000256" key="7">
    <source>
        <dbReference type="ARBA" id="ARBA00023098"/>
    </source>
</evidence>
<dbReference type="GO" id="GO:0007186">
    <property type="term" value="P:G protein-coupled receptor signaling pathway"/>
    <property type="evidence" value="ECO:0007669"/>
    <property type="project" value="TreeGrafter"/>
</dbReference>
<dbReference type="GO" id="GO:0005737">
    <property type="term" value="C:cytoplasm"/>
    <property type="evidence" value="ECO:0007669"/>
    <property type="project" value="UniProtKB-SubCell"/>
</dbReference>
<keyword evidence="3" id="KW-0597">Phosphoprotein</keyword>
<feature type="region of interest" description="Disordered" evidence="14">
    <location>
        <begin position="341"/>
        <end position="440"/>
    </location>
</feature>